<protein>
    <submittedName>
        <fullName evidence="4">Prephenate dehydrogenase</fullName>
    </submittedName>
</protein>
<dbReference type="GO" id="GO:0070403">
    <property type="term" value="F:NAD+ binding"/>
    <property type="evidence" value="ECO:0007669"/>
    <property type="project" value="InterPro"/>
</dbReference>
<name>A0A542DEZ1_AMYCI</name>
<gene>
    <name evidence="4" type="ORF">FB471_1336</name>
</gene>
<evidence type="ECO:0000313" key="5">
    <source>
        <dbReference type="Proteomes" id="UP000320876"/>
    </source>
</evidence>
<organism evidence="4 5">
    <name type="scientific">Amycolatopsis cihanbeyliensis</name>
    <dbReference type="NCBI Taxonomy" id="1128664"/>
    <lineage>
        <taxon>Bacteria</taxon>
        <taxon>Bacillati</taxon>
        <taxon>Actinomycetota</taxon>
        <taxon>Actinomycetes</taxon>
        <taxon>Pseudonocardiales</taxon>
        <taxon>Pseudonocardiaceae</taxon>
        <taxon>Amycolatopsis</taxon>
    </lineage>
</organism>
<evidence type="ECO:0000256" key="1">
    <source>
        <dbReference type="ARBA" id="ARBA00007964"/>
    </source>
</evidence>
<dbReference type="Gene3D" id="3.40.50.720">
    <property type="entry name" value="NAD(P)-binding Rossmann-like Domain"/>
    <property type="match status" value="1"/>
</dbReference>
<reference evidence="4 5" key="1">
    <citation type="submission" date="2019-06" db="EMBL/GenBank/DDBJ databases">
        <title>Sequencing the genomes of 1000 actinobacteria strains.</title>
        <authorList>
            <person name="Klenk H.-P."/>
        </authorList>
    </citation>
    <scope>NUCLEOTIDE SEQUENCE [LARGE SCALE GENOMIC DNA]</scope>
    <source>
        <strain evidence="4 5">DSM 45679</strain>
    </source>
</reference>
<proteinExistence type="inferred from homology"/>
<comment type="caution">
    <text evidence="4">The sequence shown here is derived from an EMBL/GenBank/DDBJ whole genome shotgun (WGS) entry which is preliminary data.</text>
</comment>
<dbReference type="SUPFAM" id="SSF48179">
    <property type="entry name" value="6-phosphogluconate dehydrogenase C-terminal domain-like"/>
    <property type="match status" value="1"/>
</dbReference>
<dbReference type="Proteomes" id="UP000320876">
    <property type="component" value="Unassembled WGS sequence"/>
</dbReference>
<dbReference type="RefSeq" id="WP_141996472.1">
    <property type="nucleotide sequence ID" value="NZ_VFML01000001.1"/>
</dbReference>
<dbReference type="GO" id="GO:0008977">
    <property type="term" value="F:prephenate dehydrogenase (NAD+) activity"/>
    <property type="evidence" value="ECO:0007669"/>
    <property type="project" value="InterPro"/>
</dbReference>
<dbReference type="InterPro" id="IPR050812">
    <property type="entry name" value="Preph/Arog_dehydrog"/>
</dbReference>
<dbReference type="GO" id="GO:0004665">
    <property type="term" value="F:prephenate dehydrogenase (NADP+) activity"/>
    <property type="evidence" value="ECO:0007669"/>
    <property type="project" value="InterPro"/>
</dbReference>
<keyword evidence="5" id="KW-1185">Reference proteome</keyword>
<sequence length="301" mass="31187">MSGADAIFDHVVVLGGGAVGMLVVETLRGRSSRTTVVDLDPAFGVSPGDGLECVVADVTSQDDLPAWVAPLREASVIVLSLPETVVKTVLLTLATHASKRALVVETCSVKADVAAALGTFWSGRPALGINPLFRPSLGIDGRRVAIVSYERGGHAESVEEALSSKGALLVRLGAAEHDRLAAITQALAHASLLVFGVAVAECRTEVSVDDLMGMAPPPFRALLSLSARVAAGDVAVYRAIQDAPGGHRIRTLMTNALADLDRAVSTDAGFEGLQTKIRDAIGPTLVAELVDTSDALLSGLR</sequence>
<dbReference type="PANTHER" id="PTHR21363">
    <property type="entry name" value="PREPHENATE DEHYDROGENASE"/>
    <property type="match status" value="1"/>
</dbReference>
<dbReference type="PROSITE" id="PS51176">
    <property type="entry name" value="PDH_ADH"/>
    <property type="match status" value="1"/>
</dbReference>
<dbReference type="GO" id="GO:0006571">
    <property type="term" value="P:tyrosine biosynthetic process"/>
    <property type="evidence" value="ECO:0007669"/>
    <property type="project" value="InterPro"/>
</dbReference>
<feature type="domain" description="Prephenate/arogenate dehydrogenase" evidence="3">
    <location>
        <begin position="9"/>
        <end position="301"/>
    </location>
</feature>
<dbReference type="SUPFAM" id="SSF51735">
    <property type="entry name" value="NAD(P)-binding Rossmann-fold domains"/>
    <property type="match status" value="1"/>
</dbReference>
<accession>A0A542DEZ1</accession>
<dbReference type="PANTHER" id="PTHR21363:SF0">
    <property type="entry name" value="PREPHENATE DEHYDROGENASE [NADP(+)]"/>
    <property type="match status" value="1"/>
</dbReference>
<evidence type="ECO:0000313" key="4">
    <source>
        <dbReference type="EMBL" id="TQJ01639.1"/>
    </source>
</evidence>
<dbReference type="InterPro" id="IPR003099">
    <property type="entry name" value="Prephen_DH"/>
</dbReference>
<dbReference type="OrthoDB" id="4149052at2"/>
<keyword evidence="2" id="KW-0560">Oxidoreductase</keyword>
<evidence type="ECO:0000256" key="2">
    <source>
        <dbReference type="ARBA" id="ARBA00023002"/>
    </source>
</evidence>
<dbReference type="Pfam" id="PF02153">
    <property type="entry name" value="PDH_N"/>
    <property type="match status" value="1"/>
</dbReference>
<evidence type="ECO:0000259" key="3">
    <source>
        <dbReference type="PROSITE" id="PS51176"/>
    </source>
</evidence>
<dbReference type="EMBL" id="VFML01000001">
    <property type="protein sequence ID" value="TQJ01639.1"/>
    <property type="molecule type" value="Genomic_DNA"/>
</dbReference>
<comment type="similarity">
    <text evidence="1">Belongs to the prephenate/arogenate dehydrogenase family.</text>
</comment>
<dbReference type="AlphaFoldDB" id="A0A542DEZ1"/>
<dbReference type="InterPro" id="IPR008927">
    <property type="entry name" value="6-PGluconate_DH-like_C_sf"/>
</dbReference>
<dbReference type="InterPro" id="IPR046826">
    <property type="entry name" value="PDH_N"/>
</dbReference>
<dbReference type="Gene3D" id="1.10.3660.10">
    <property type="entry name" value="6-phosphogluconate dehydrogenase C-terminal like domain"/>
    <property type="match status" value="1"/>
</dbReference>
<dbReference type="InterPro" id="IPR036291">
    <property type="entry name" value="NAD(P)-bd_dom_sf"/>
</dbReference>